<name>A0ABU0KLS1_9ACTN</name>
<feature type="domain" description="DUF4440" evidence="1">
    <location>
        <begin position="19"/>
        <end position="119"/>
    </location>
</feature>
<dbReference type="InterPro" id="IPR027843">
    <property type="entry name" value="DUF4440"/>
</dbReference>
<dbReference type="Gene3D" id="3.10.450.50">
    <property type="match status" value="1"/>
</dbReference>
<protein>
    <recommendedName>
        <fullName evidence="1">DUF4440 domain-containing protein</fullName>
    </recommendedName>
</protein>
<dbReference type="EMBL" id="JAUSWC010000021">
    <property type="protein sequence ID" value="MDQ0490352.1"/>
    <property type="molecule type" value="Genomic_DNA"/>
</dbReference>
<reference evidence="2 3" key="1">
    <citation type="submission" date="2023-07" db="EMBL/GenBank/DDBJ databases">
        <title>Genomic Encyclopedia of Type Strains, Phase IV (KMG-IV): sequencing the most valuable type-strain genomes for metagenomic binning, comparative biology and taxonomic classification.</title>
        <authorList>
            <person name="Goeker M."/>
        </authorList>
    </citation>
    <scope>NUCLEOTIDE SEQUENCE [LARGE SCALE GENOMIC DNA]</scope>
    <source>
        <strain evidence="2 3">DSM 40573</strain>
    </source>
</reference>
<evidence type="ECO:0000313" key="3">
    <source>
        <dbReference type="Proteomes" id="UP001236795"/>
    </source>
</evidence>
<dbReference type="InterPro" id="IPR032710">
    <property type="entry name" value="NTF2-like_dom_sf"/>
</dbReference>
<comment type="caution">
    <text evidence="2">The sequence shown here is derived from an EMBL/GenBank/DDBJ whole genome shotgun (WGS) entry which is preliminary data.</text>
</comment>
<dbReference type="SUPFAM" id="SSF54427">
    <property type="entry name" value="NTF2-like"/>
    <property type="match status" value="1"/>
</dbReference>
<gene>
    <name evidence="2" type="ORF">QO019_005235</name>
</gene>
<accession>A0ABU0KLS1</accession>
<sequence length="132" mass="14678">MSTMTDGEQEAVRAAVEGELRLMDPAVRSSRAGTTLLLDPEFVEVGASGRRYTYEDMVAELAEHPGSAEGGPVHEPSDIVGVLLAPGLVHLTYETCFEGRRARRSSMWRRRDEETGWRMYYHQGTPVPPEVT</sequence>
<dbReference type="Proteomes" id="UP001236795">
    <property type="component" value="Unassembled WGS sequence"/>
</dbReference>
<evidence type="ECO:0000259" key="1">
    <source>
        <dbReference type="Pfam" id="PF14534"/>
    </source>
</evidence>
<organism evidence="2 3">
    <name type="scientific">Streptomyces thermodiastaticus</name>
    <dbReference type="NCBI Taxonomy" id="44061"/>
    <lineage>
        <taxon>Bacteria</taxon>
        <taxon>Bacillati</taxon>
        <taxon>Actinomycetota</taxon>
        <taxon>Actinomycetes</taxon>
        <taxon>Kitasatosporales</taxon>
        <taxon>Streptomycetaceae</taxon>
        <taxon>Streptomyces</taxon>
    </lineage>
</organism>
<keyword evidence="3" id="KW-1185">Reference proteome</keyword>
<dbReference type="Pfam" id="PF14534">
    <property type="entry name" value="DUF4440"/>
    <property type="match status" value="1"/>
</dbReference>
<evidence type="ECO:0000313" key="2">
    <source>
        <dbReference type="EMBL" id="MDQ0490352.1"/>
    </source>
</evidence>
<proteinExistence type="predicted"/>